<reference evidence="1" key="1">
    <citation type="submission" date="2023-06" db="EMBL/GenBank/DDBJ databases">
        <authorList>
            <person name="Zeman M."/>
            <person name="Kubasova T."/>
            <person name="Jahodarova E."/>
            <person name="Nykrynova M."/>
            <person name="Rychlik I."/>
        </authorList>
    </citation>
    <scope>NUCLEOTIDE SEQUENCE</scope>
    <source>
        <strain evidence="1">84_SSukc20</strain>
    </source>
</reference>
<sequence>MKAILKKSVENRFWGTDDYDILDLNPINKAITNYYLPYLSPSPLKAFLLKRLTTFKQMYLYLKVECVEGNPVVTSLSLNCNLLDNVERMYDDNKVDWSKIQGCLTEYFQSIGYAKIECVDDDGIVGFLKRLEQDVPLVKEYFTIIREDESENAMTDDKNEARI</sequence>
<protein>
    <submittedName>
        <fullName evidence="1">Uncharacterized protein</fullName>
    </submittedName>
</protein>
<comment type="caution">
    <text evidence="1">The sequence shown here is derived from an EMBL/GenBank/DDBJ whole genome shotgun (WGS) entry which is preliminary data.</text>
</comment>
<organism evidence="1 2">
    <name type="scientific">Bacteroides gallinaceum</name>
    <dbReference type="NCBI Taxonomy" id="1462571"/>
    <lineage>
        <taxon>Bacteria</taxon>
        <taxon>Pseudomonadati</taxon>
        <taxon>Bacteroidota</taxon>
        <taxon>Bacteroidia</taxon>
        <taxon>Bacteroidales</taxon>
        <taxon>Bacteroidaceae</taxon>
        <taxon>Bacteroides</taxon>
    </lineage>
</organism>
<accession>A0ABT7X6E8</accession>
<name>A0ABT7X6E8_9BACE</name>
<dbReference type="Proteomes" id="UP001167871">
    <property type="component" value="Unassembled WGS sequence"/>
</dbReference>
<dbReference type="EMBL" id="JAUEII010000016">
    <property type="protein sequence ID" value="MDN0049458.1"/>
    <property type="molecule type" value="Genomic_DNA"/>
</dbReference>
<gene>
    <name evidence="1" type="ORF">QVO10_08675</name>
</gene>
<reference evidence="1" key="2">
    <citation type="submission" date="2024-05" db="EMBL/GenBank/DDBJ databases">
        <title>Identification and characterization of horizontal gene transfer across gut microbiota members of farm animals based on homology search.</title>
        <authorList>
            <person name="Schwarzerova J."/>
            <person name="Nykrynova M."/>
            <person name="Jureckova K."/>
            <person name="Cejkova D."/>
            <person name="Rychlik I."/>
        </authorList>
    </citation>
    <scope>NUCLEOTIDE SEQUENCE</scope>
    <source>
        <strain evidence="1">84_SSukc20</strain>
    </source>
</reference>
<evidence type="ECO:0000313" key="2">
    <source>
        <dbReference type="Proteomes" id="UP001167871"/>
    </source>
</evidence>
<dbReference type="RefSeq" id="WP_301639755.1">
    <property type="nucleotide sequence ID" value="NZ_JAUEII010000016.1"/>
</dbReference>
<proteinExistence type="predicted"/>
<keyword evidence="2" id="KW-1185">Reference proteome</keyword>
<evidence type="ECO:0000313" key="1">
    <source>
        <dbReference type="EMBL" id="MDN0049458.1"/>
    </source>
</evidence>